<feature type="transmembrane region" description="Helical" evidence="1">
    <location>
        <begin position="297"/>
        <end position="317"/>
    </location>
</feature>
<feature type="transmembrane region" description="Helical" evidence="1">
    <location>
        <begin position="270"/>
        <end position="291"/>
    </location>
</feature>
<protein>
    <submittedName>
        <fullName evidence="2">Uncharacterized protein</fullName>
    </submittedName>
</protein>
<proteinExistence type="predicted"/>
<dbReference type="EMBL" id="NJAJ01000025">
    <property type="protein sequence ID" value="PHM64726.1"/>
    <property type="molecule type" value="Genomic_DNA"/>
</dbReference>
<feature type="transmembrane region" description="Helical" evidence="1">
    <location>
        <begin position="329"/>
        <end position="352"/>
    </location>
</feature>
<evidence type="ECO:0000313" key="3">
    <source>
        <dbReference type="Proteomes" id="UP000222366"/>
    </source>
</evidence>
<sequence length="399" mass="46616">MSIKSILVNSQFKKLLELHGEIDEKVKHGAPSLLDEPELINLKKEVSIASYSGESLLQALFPVLIVFSYIILVIVFYGFYFDSDVAGFQRSANIFIISSTSALTLYAYKGHLLALKTLNVLNTLGIVFAIFIFMLDYFVYYMHHEWHLLIIVVFNFFTNRVIINSHHFSHSMKENLWYKINNDLLQNKINKSIEKKEIESDVNNKKRSVLKIIWQYCMLNENIRKTFQEINVLNQRVKNNDKNLLNDNKLSKYNGLLLFSINKKVLIKTVLSMVLLVKAYVMTAFILLSSLDNKNDLPILFFIIALVLIFSSFSVLLTHKGVVFGFKMLISAHYLFFVLFLLLLGLKFIAGIIEYRNISLYIIAIDFLLAFFMLNTRNYNYYLRELHYFLAWHRMIMKL</sequence>
<keyword evidence="3" id="KW-1185">Reference proteome</keyword>
<dbReference type="AlphaFoldDB" id="A0A2D0KMU3"/>
<keyword evidence="1" id="KW-0472">Membrane</keyword>
<feature type="transmembrane region" description="Helical" evidence="1">
    <location>
        <begin position="92"/>
        <end position="108"/>
    </location>
</feature>
<name>A0A2D0KMU3_9GAMM</name>
<evidence type="ECO:0000313" key="2">
    <source>
        <dbReference type="EMBL" id="PHM64726.1"/>
    </source>
</evidence>
<feature type="transmembrane region" description="Helical" evidence="1">
    <location>
        <begin position="146"/>
        <end position="163"/>
    </location>
</feature>
<keyword evidence="1" id="KW-1133">Transmembrane helix</keyword>
<feature type="transmembrane region" description="Helical" evidence="1">
    <location>
        <begin position="358"/>
        <end position="374"/>
    </location>
</feature>
<comment type="caution">
    <text evidence="2">The sequence shown here is derived from an EMBL/GenBank/DDBJ whole genome shotgun (WGS) entry which is preliminary data.</text>
</comment>
<keyword evidence="1" id="KW-0812">Transmembrane</keyword>
<gene>
    <name evidence="2" type="ORF">Xsto_02743</name>
</gene>
<accession>A0A2D0KMU3</accession>
<reference evidence="2 3" key="1">
    <citation type="journal article" date="2017" name="Nat. Microbiol.">
        <title>Natural product diversity associated with the nematode symbionts Photorhabdus and Xenorhabdus.</title>
        <authorList>
            <person name="Tobias N.J."/>
            <person name="Wolff H."/>
            <person name="Djahanschiri B."/>
            <person name="Grundmann F."/>
            <person name="Kronenwerth M."/>
            <person name="Shi Y.M."/>
            <person name="Simonyi S."/>
            <person name="Grun P."/>
            <person name="Shapiro-Ilan D."/>
            <person name="Pidot S.J."/>
            <person name="Stinear T.P."/>
            <person name="Ebersberger I."/>
            <person name="Bode H.B."/>
        </authorList>
    </citation>
    <scope>NUCLEOTIDE SEQUENCE [LARGE SCALE GENOMIC DNA]</scope>
    <source>
        <strain evidence="2 3">DSM 17904</strain>
    </source>
</reference>
<dbReference type="Proteomes" id="UP000222366">
    <property type="component" value="Unassembled WGS sequence"/>
</dbReference>
<organism evidence="2 3">
    <name type="scientific">Xenorhabdus stockiae</name>
    <dbReference type="NCBI Taxonomy" id="351614"/>
    <lineage>
        <taxon>Bacteria</taxon>
        <taxon>Pseudomonadati</taxon>
        <taxon>Pseudomonadota</taxon>
        <taxon>Gammaproteobacteria</taxon>
        <taxon>Enterobacterales</taxon>
        <taxon>Morganellaceae</taxon>
        <taxon>Xenorhabdus</taxon>
    </lineage>
</organism>
<feature type="transmembrane region" description="Helical" evidence="1">
    <location>
        <begin position="59"/>
        <end position="80"/>
    </location>
</feature>
<dbReference type="RefSeq" id="WP_099125381.1">
    <property type="nucleotide sequence ID" value="NZ_CAWNRH010000099.1"/>
</dbReference>
<evidence type="ECO:0000256" key="1">
    <source>
        <dbReference type="SAM" id="Phobius"/>
    </source>
</evidence>
<feature type="transmembrane region" description="Helical" evidence="1">
    <location>
        <begin position="120"/>
        <end position="140"/>
    </location>
</feature>